<dbReference type="EMBL" id="AKHW03002524">
    <property type="protein sequence ID" value="KYO38387.1"/>
    <property type="molecule type" value="Genomic_DNA"/>
</dbReference>
<comment type="caution">
    <text evidence="14">The sequence shown here is derived from an EMBL/GenBank/DDBJ whole genome shotgun (WGS) entry which is preliminary data.</text>
</comment>
<dbReference type="SMART" id="SM00369">
    <property type="entry name" value="LRR_TYP"/>
    <property type="match status" value="9"/>
</dbReference>
<dbReference type="SMART" id="SM00097">
    <property type="entry name" value="WNT1"/>
    <property type="match status" value="1"/>
</dbReference>
<organism evidence="14 15">
    <name type="scientific">Alligator mississippiensis</name>
    <name type="common">American alligator</name>
    <dbReference type="NCBI Taxonomy" id="8496"/>
    <lineage>
        <taxon>Eukaryota</taxon>
        <taxon>Metazoa</taxon>
        <taxon>Chordata</taxon>
        <taxon>Craniata</taxon>
        <taxon>Vertebrata</taxon>
        <taxon>Euteleostomi</taxon>
        <taxon>Archelosauria</taxon>
        <taxon>Archosauria</taxon>
        <taxon>Crocodylia</taxon>
        <taxon>Alligatoridae</taxon>
        <taxon>Alligatorinae</taxon>
        <taxon>Alligator</taxon>
    </lineage>
</organism>
<evidence type="ECO:0000256" key="6">
    <source>
        <dbReference type="ARBA" id="ARBA00022614"/>
    </source>
</evidence>
<dbReference type="InterPro" id="IPR001611">
    <property type="entry name" value="Leu-rich_rpt"/>
</dbReference>
<dbReference type="eggNOG" id="KOG0619">
    <property type="taxonomic scope" value="Eukaryota"/>
</dbReference>
<dbReference type="STRING" id="8496.A0A151NNH8"/>
<dbReference type="Gene3D" id="3.80.10.10">
    <property type="entry name" value="Ribonuclease Inhibitor"/>
    <property type="match status" value="3"/>
</dbReference>
<evidence type="ECO:0000256" key="4">
    <source>
        <dbReference type="ARBA" id="ARBA00022525"/>
    </source>
</evidence>
<dbReference type="PROSITE" id="PS51450">
    <property type="entry name" value="LRR"/>
    <property type="match status" value="3"/>
</dbReference>
<dbReference type="InterPro" id="IPR032675">
    <property type="entry name" value="LRR_dom_sf"/>
</dbReference>
<evidence type="ECO:0000256" key="13">
    <source>
        <dbReference type="SAM" id="SignalP"/>
    </source>
</evidence>
<dbReference type="CDD" id="cd19343">
    <property type="entry name" value="Wnt_Wnt11"/>
    <property type="match status" value="1"/>
</dbReference>
<gene>
    <name evidence="14" type="primary">WNT11B</name>
    <name evidence="14" type="ORF">Y1Q_0015636</name>
</gene>
<evidence type="ECO:0000256" key="1">
    <source>
        <dbReference type="ARBA" id="ARBA00004498"/>
    </source>
</evidence>
<dbReference type="Gene3D" id="3.30.2460.20">
    <property type="match status" value="1"/>
</dbReference>
<dbReference type="GO" id="GO:0005615">
    <property type="term" value="C:extracellular space"/>
    <property type="evidence" value="ECO:0007669"/>
    <property type="project" value="TreeGrafter"/>
</dbReference>
<sequence>MFLCGHQLPERGCLLLWLLPSVLKAQLSGEVSPQPLPCQQTTPQVSCQGLGLHTFPEELGPGVKQLDLSNNFIHNLTESCTSQFRQLEHLNICFNQLETVSEMALAHLTHLHTLLLAANNLDRNYFTNGRAFRRLRSLETLDLSANNLDSDMAAWYFSNLTSLKKLDLSWNEMTRLPGGVFQGMLKLREINLNNNLIMEIEEGAFEPLVGLKVVNLAMNSLHCISDFSLTQLQVLNLSYNALEFFASEQGEENYQLQVLDLSHNSLIYFPKLPKLHHLTHLNLSNNAIISLAPNSTTTAEFTLWHEKTVRPNMSLDVYNIAASLAKVTDLDLSNNQLSLFPFTFFHNLSSLQNLNMAMNCLQNMTMESSDGDIESNKPVVMQRPGLSVCSLDLQSNLIHSLPRWFFDMLPKLETIDLGSNSLQPCQSCDTNEREVLMEHNSAHKVKKGKQNWENSMDQKTGGEVQKEDLEESQRTRPQSNECPRRGLALNGSRVGWNQTQHCKLLEGLVPDQLQLCRRNLELMPSIVQAAQETKSVCQKTFSDMRWNCSSIRLAPAFGPDLSKGTRESAFVYALAAATVSHSIAQACASGELPICSCGSFPAEVPGPDFKWGGCGDNLRYGLQMGSAFADGSMKSSRSGTQATRLMNLHNSAVGRQVLMDSLETKCKCHGMSGSCSVKTCWKGLLDVGEIAADLKAKYLAATKVTHRYVGTRKQLVPRELDIRPVQETELVYLVSSPDYCTKNPQLGSLGTQDRQCNKTSVSSNSCNLMCCGRGYNAYTEIVVERCHCKYHWCCYVTCKKCERTVERYVCK</sequence>
<evidence type="ECO:0000256" key="10">
    <source>
        <dbReference type="ARBA" id="ARBA00023288"/>
    </source>
</evidence>
<dbReference type="InterPro" id="IPR018161">
    <property type="entry name" value="Wnt_CS"/>
</dbReference>
<dbReference type="InterPro" id="IPR043158">
    <property type="entry name" value="Wnt_C"/>
</dbReference>
<evidence type="ECO:0000256" key="5">
    <source>
        <dbReference type="ARBA" id="ARBA00022530"/>
    </source>
</evidence>
<dbReference type="GO" id="GO:0060070">
    <property type="term" value="P:canonical Wnt signaling pathway"/>
    <property type="evidence" value="ECO:0007669"/>
    <property type="project" value="TreeGrafter"/>
</dbReference>
<evidence type="ECO:0000256" key="3">
    <source>
        <dbReference type="ARBA" id="ARBA00022473"/>
    </source>
</evidence>
<dbReference type="SUPFAM" id="SSF52058">
    <property type="entry name" value="L domain-like"/>
    <property type="match status" value="1"/>
</dbReference>
<dbReference type="AlphaFoldDB" id="A0A151NNH8"/>
<dbReference type="FunFam" id="3.30.2460.20:FF:000001">
    <property type="entry name" value="Wnt homolog"/>
    <property type="match status" value="1"/>
</dbReference>
<keyword evidence="13" id="KW-0732">Signal</keyword>
<dbReference type="Pfam" id="PF00110">
    <property type="entry name" value="wnt"/>
    <property type="match status" value="1"/>
</dbReference>
<feature type="chain" id="PRO_5007586217" description="Protein Wnt" evidence="13">
    <location>
        <begin position="25"/>
        <end position="811"/>
    </location>
</feature>
<comment type="similarity">
    <text evidence="2 11">Belongs to the Wnt family.</text>
</comment>
<dbReference type="PRINTS" id="PR01349">
    <property type="entry name" value="WNTPROTEIN"/>
</dbReference>
<dbReference type="GO" id="GO:0005125">
    <property type="term" value="F:cytokine activity"/>
    <property type="evidence" value="ECO:0007669"/>
    <property type="project" value="TreeGrafter"/>
</dbReference>
<protein>
    <recommendedName>
        <fullName evidence="11">Protein Wnt</fullName>
    </recommendedName>
</protein>
<keyword evidence="7 11" id="KW-0879">Wnt signaling pathway</keyword>
<dbReference type="GO" id="GO:0045165">
    <property type="term" value="P:cell fate commitment"/>
    <property type="evidence" value="ECO:0007669"/>
    <property type="project" value="TreeGrafter"/>
</dbReference>
<dbReference type="InterPro" id="IPR005817">
    <property type="entry name" value="Wnt"/>
</dbReference>
<evidence type="ECO:0000256" key="7">
    <source>
        <dbReference type="ARBA" id="ARBA00022687"/>
    </source>
</evidence>
<evidence type="ECO:0000256" key="12">
    <source>
        <dbReference type="SAM" id="MobiDB-lite"/>
    </source>
</evidence>
<dbReference type="PANTHER" id="PTHR12027">
    <property type="entry name" value="WNT RELATED"/>
    <property type="match status" value="1"/>
</dbReference>
<keyword evidence="4" id="KW-0964">Secreted</keyword>
<accession>A0A151NNH8</accession>
<dbReference type="InterPro" id="IPR003591">
    <property type="entry name" value="Leu-rich_rpt_typical-subtyp"/>
</dbReference>
<evidence type="ECO:0000313" key="14">
    <source>
        <dbReference type="EMBL" id="KYO38387.1"/>
    </source>
</evidence>
<comment type="function">
    <text evidence="11">Ligand for members of the frizzled family of seven transmembrane receptors.</text>
</comment>
<feature type="compositionally biased region" description="Basic and acidic residues" evidence="12">
    <location>
        <begin position="464"/>
        <end position="474"/>
    </location>
</feature>
<proteinExistence type="inferred from homology"/>
<keyword evidence="6" id="KW-0433">Leucine-rich repeat</keyword>
<keyword evidence="5" id="KW-0272">Extracellular matrix</keyword>
<evidence type="ECO:0000256" key="11">
    <source>
        <dbReference type="RuleBase" id="RU003500"/>
    </source>
</evidence>
<keyword evidence="8" id="KW-0677">Repeat</keyword>
<evidence type="ECO:0000256" key="8">
    <source>
        <dbReference type="ARBA" id="ARBA00022737"/>
    </source>
</evidence>
<keyword evidence="9" id="KW-1015">Disulfide bond</keyword>
<feature type="signal peptide" evidence="13">
    <location>
        <begin position="1"/>
        <end position="24"/>
    </location>
</feature>
<dbReference type="Proteomes" id="UP000050525">
    <property type="component" value="Unassembled WGS sequence"/>
</dbReference>
<keyword evidence="10" id="KW-0449">Lipoprotein</keyword>
<reference evidence="14 15" key="1">
    <citation type="journal article" date="2012" name="Genome Biol.">
        <title>Sequencing three crocodilian genomes to illuminate the evolution of archosaurs and amniotes.</title>
        <authorList>
            <person name="St John J.A."/>
            <person name="Braun E.L."/>
            <person name="Isberg S.R."/>
            <person name="Miles L.G."/>
            <person name="Chong A.Y."/>
            <person name="Gongora J."/>
            <person name="Dalzell P."/>
            <person name="Moran C."/>
            <person name="Bed'hom B."/>
            <person name="Abzhanov A."/>
            <person name="Burgess S.C."/>
            <person name="Cooksey A.M."/>
            <person name="Castoe T.A."/>
            <person name="Crawford N.G."/>
            <person name="Densmore L.D."/>
            <person name="Drew J.C."/>
            <person name="Edwards S.V."/>
            <person name="Faircloth B.C."/>
            <person name="Fujita M.K."/>
            <person name="Greenwold M.J."/>
            <person name="Hoffmann F.G."/>
            <person name="Howard J.M."/>
            <person name="Iguchi T."/>
            <person name="Janes D.E."/>
            <person name="Khan S.Y."/>
            <person name="Kohno S."/>
            <person name="de Koning A.J."/>
            <person name="Lance S.L."/>
            <person name="McCarthy F.M."/>
            <person name="McCormack J.E."/>
            <person name="Merchant M.E."/>
            <person name="Peterson D.G."/>
            <person name="Pollock D.D."/>
            <person name="Pourmand N."/>
            <person name="Raney B.J."/>
            <person name="Roessler K.A."/>
            <person name="Sanford J.R."/>
            <person name="Sawyer R.H."/>
            <person name="Schmidt C.J."/>
            <person name="Triplett E.W."/>
            <person name="Tuberville T.D."/>
            <person name="Venegas-Anaya M."/>
            <person name="Howard J.T."/>
            <person name="Jarvis E.D."/>
            <person name="Guillette L.J.Jr."/>
            <person name="Glenn T.C."/>
            <person name="Green R.E."/>
            <person name="Ray D.A."/>
        </authorList>
    </citation>
    <scope>NUCLEOTIDE SEQUENCE [LARGE SCALE GENOMIC DNA]</scope>
    <source>
        <strain evidence="14">KSC_2009_1</strain>
    </source>
</reference>
<feature type="region of interest" description="Disordered" evidence="12">
    <location>
        <begin position="441"/>
        <end position="484"/>
    </location>
</feature>
<dbReference type="Pfam" id="PF13855">
    <property type="entry name" value="LRR_8"/>
    <property type="match status" value="3"/>
</dbReference>
<dbReference type="Pfam" id="PF00560">
    <property type="entry name" value="LRR_1"/>
    <property type="match status" value="1"/>
</dbReference>
<evidence type="ECO:0000256" key="9">
    <source>
        <dbReference type="ARBA" id="ARBA00023157"/>
    </source>
</evidence>
<dbReference type="PROSITE" id="PS00246">
    <property type="entry name" value="WNT1"/>
    <property type="match status" value="1"/>
</dbReference>
<keyword evidence="3 11" id="KW-0217">Developmental protein</keyword>
<name>A0A151NNH8_ALLMI</name>
<keyword evidence="15" id="KW-1185">Reference proteome</keyword>
<dbReference type="GO" id="GO:0030182">
    <property type="term" value="P:neuron differentiation"/>
    <property type="evidence" value="ECO:0007669"/>
    <property type="project" value="TreeGrafter"/>
</dbReference>
<comment type="subcellular location">
    <subcellularLocation>
        <location evidence="1 11">Secreted</location>
        <location evidence="1 11">Extracellular space</location>
        <location evidence="1 11">Extracellular matrix</location>
    </subcellularLocation>
</comment>
<dbReference type="PANTHER" id="PTHR12027:SF34">
    <property type="entry name" value="PROTEIN WNT"/>
    <property type="match status" value="1"/>
</dbReference>
<evidence type="ECO:0000256" key="2">
    <source>
        <dbReference type="ARBA" id="ARBA00005683"/>
    </source>
</evidence>
<evidence type="ECO:0000313" key="15">
    <source>
        <dbReference type="Proteomes" id="UP000050525"/>
    </source>
</evidence>
<dbReference type="GO" id="GO:0005109">
    <property type="term" value="F:frizzled binding"/>
    <property type="evidence" value="ECO:0007669"/>
    <property type="project" value="TreeGrafter"/>
</dbReference>